<dbReference type="Gene3D" id="2.60.120.1440">
    <property type="match status" value="1"/>
</dbReference>
<organism evidence="4 5">
    <name type="scientific">Novosphingobium pentaromativorans</name>
    <dbReference type="NCBI Taxonomy" id="205844"/>
    <lineage>
        <taxon>Bacteria</taxon>
        <taxon>Pseudomonadati</taxon>
        <taxon>Pseudomonadota</taxon>
        <taxon>Alphaproteobacteria</taxon>
        <taxon>Sphingomonadales</taxon>
        <taxon>Sphingomonadaceae</taxon>
        <taxon>Novosphingobium</taxon>
    </lineage>
</organism>
<dbReference type="GO" id="GO:0016989">
    <property type="term" value="F:sigma factor antagonist activity"/>
    <property type="evidence" value="ECO:0007669"/>
    <property type="project" value="TreeGrafter"/>
</dbReference>
<dbReference type="InterPro" id="IPR032623">
    <property type="entry name" value="FecR_N"/>
</dbReference>
<dbReference type="InterPro" id="IPR012373">
    <property type="entry name" value="Ferrdict_sens_TM"/>
</dbReference>
<dbReference type="Pfam" id="PF16220">
    <property type="entry name" value="DUF4880"/>
    <property type="match status" value="1"/>
</dbReference>
<dbReference type="PIRSF" id="PIRSF018266">
    <property type="entry name" value="FecR"/>
    <property type="match status" value="1"/>
</dbReference>
<dbReference type="InterPro" id="IPR006860">
    <property type="entry name" value="FecR"/>
</dbReference>
<dbReference type="EMBL" id="QFPX01000003">
    <property type="protein sequence ID" value="PZQ56705.1"/>
    <property type="molecule type" value="Genomic_DNA"/>
</dbReference>
<dbReference type="Pfam" id="PF04773">
    <property type="entry name" value="FecR"/>
    <property type="match status" value="1"/>
</dbReference>
<dbReference type="PANTHER" id="PTHR30273:SF2">
    <property type="entry name" value="PROTEIN FECR"/>
    <property type="match status" value="1"/>
</dbReference>
<evidence type="ECO:0000313" key="4">
    <source>
        <dbReference type="EMBL" id="PZQ56705.1"/>
    </source>
</evidence>
<feature type="domain" description="FecR protein" evidence="2">
    <location>
        <begin position="121"/>
        <end position="212"/>
    </location>
</feature>
<dbReference type="PANTHER" id="PTHR30273">
    <property type="entry name" value="PERIPLASMIC SIGNAL SENSOR AND SIGMA FACTOR ACTIVATOR FECR-RELATED"/>
    <property type="match status" value="1"/>
</dbReference>
<keyword evidence="1" id="KW-0472">Membrane</keyword>
<feature type="domain" description="FecR N-terminal" evidence="3">
    <location>
        <begin position="16"/>
        <end position="53"/>
    </location>
</feature>
<feature type="transmembrane region" description="Helical" evidence="1">
    <location>
        <begin position="90"/>
        <end position="109"/>
    </location>
</feature>
<comment type="caution">
    <text evidence="4">The sequence shown here is derived from an EMBL/GenBank/DDBJ whole genome shotgun (WGS) entry which is preliminary data.</text>
</comment>
<keyword evidence="1" id="KW-0812">Transmembrane</keyword>
<accession>A0A2W5P1L2</accession>
<protein>
    <submittedName>
        <fullName evidence="4">DUF4880 domain-containing protein</fullName>
    </submittedName>
</protein>
<name>A0A2W5P1L2_9SPHN</name>
<proteinExistence type="predicted"/>
<evidence type="ECO:0000259" key="2">
    <source>
        <dbReference type="Pfam" id="PF04773"/>
    </source>
</evidence>
<evidence type="ECO:0000313" key="5">
    <source>
        <dbReference type="Proteomes" id="UP000249082"/>
    </source>
</evidence>
<sequence>MSIEDDGDAPIGTAEEQAADWIVRQDGTALGEVEQAAFAAWIAVPEHRREYDRQNAVWQRYRRMASLPIREEEAGSPPRTSRWRPMRSAIGVRFAVPAVAAVLAVAIIGSAEDWPTRLRADYSTGIGERRSVRLADGSVAILGAGSALSFDGSGEARVVTLLGGEAQFEVARDPRRPFRVETAEGSVTALGTVFTVAEHGGSPEVAVLEHSVAVRTSGGAKAVVREGESTRFTAQAVERPVRSDVLAAAAWTRGKLIVSDRPLGEVVAIIGRQRRGYWTVRGDAAKLRVNGVYDLDHPLDALDALEKTLGLRSIRISNRFIVVTR</sequence>
<evidence type="ECO:0000256" key="1">
    <source>
        <dbReference type="SAM" id="Phobius"/>
    </source>
</evidence>
<gene>
    <name evidence="4" type="ORF">DI555_05025</name>
</gene>
<evidence type="ECO:0000259" key="3">
    <source>
        <dbReference type="Pfam" id="PF16220"/>
    </source>
</evidence>
<reference evidence="4 5" key="1">
    <citation type="submission" date="2017-08" db="EMBL/GenBank/DDBJ databases">
        <title>Infants hospitalized years apart are colonized by the same room-sourced microbial strains.</title>
        <authorList>
            <person name="Brooks B."/>
            <person name="Olm M.R."/>
            <person name="Firek B.A."/>
            <person name="Baker R."/>
            <person name="Thomas B.C."/>
            <person name="Morowitz M.J."/>
            <person name="Banfield J.F."/>
        </authorList>
    </citation>
    <scope>NUCLEOTIDE SEQUENCE [LARGE SCALE GENOMIC DNA]</scope>
    <source>
        <strain evidence="4">S2_005_002_R2_33</strain>
    </source>
</reference>
<dbReference type="AlphaFoldDB" id="A0A2W5P1L2"/>
<keyword evidence="1" id="KW-1133">Transmembrane helix</keyword>
<dbReference type="Proteomes" id="UP000249082">
    <property type="component" value="Unassembled WGS sequence"/>
</dbReference>